<comment type="caution">
    <text evidence="7">The sequence shown here is derived from an EMBL/GenBank/DDBJ whole genome shotgun (WGS) entry which is preliminary data.</text>
</comment>
<feature type="transmembrane region" description="Helical" evidence="5">
    <location>
        <begin position="21"/>
        <end position="42"/>
    </location>
</feature>
<evidence type="ECO:0000256" key="4">
    <source>
        <dbReference type="ARBA" id="ARBA00023136"/>
    </source>
</evidence>
<keyword evidence="2 5" id="KW-0812">Transmembrane</keyword>
<dbReference type="Pfam" id="PF07690">
    <property type="entry name" value="MFS_1"/>
    <property type="match status" value="1"/>
</dbReference>
<feature type="transmembrane region" description="Helical" evidence="5">
    <location>
        <begin position="329"/>
        <end position="351"/>
    </location>
</feature>
<feature type="transmembrane region" description="Helical" evidence="5">
    <location>
        <begin position="305"/>
        <end position="323"/>
    </location>
</feature>
<protein>
    <recommendedName>
        <fullName evidence="6">Major facilitator superfamily (MFS) profile domain-containing protein</fullName>
    </recommendedName>
</protein>
<dbReference type="PANTHER" id="PTHR23508:SF10">
    <property type="entry name" value="CARBOXYLIC ACID TRANSPORTER PROTEIN HOMOLOG"/>
    <property type="match status" value="1"/>
</dbReference>
<feature type="transmembrane region" description="Helical" evidence="5">
    <location>
        <begin position="276"/>
        <end position="298"/>
    </location>
</feature>
<feature type="transmembrane region" description="Helical" evidence="5">
    <location>
        <begin position="178"/>
        <end position="195"/>
    </location>
</feature>
<evidence type="ECO:0000313" key="7">
    <source>
        <dbReference type="EMBL" id="TNV78767.1"/>
    </source>
</evidence>
<dbReference type="EMBL" id="RRYP01009881">
    <property type="protein sequence ID" value="TNV78767.1"/>
    <property type="molecule type" value="Genomic_DNA"/>
</dbReference>
<dbReference type="GO" id="GO:0005886">
    <property type="term" value="C:plasma membrane"/>
    <property type="evidence" value="ECO:0007669"/>
    <property type="project" value="TreeGrafter"/>
</dbReference>
<feature type="domain" description="Major facilitator superfamily (MFS) profile" evidence="6">
    <location>
        <begin position="21"/>
        <end position="420"/>
    </location>
</feature>
<dbReference type="SUPFAM" id="SSF103473">
    <property type="entry name" value="MFS general substrate transporter"/>
    <property type="match status" value="1"/>
</dbReference>
<name>A0A8J8T1H5_HALGN</name>
<evidence type="ECO:0000313" key="8">
    <source>
        <dbReference type="Proteomes" id="UP000785679"/>
    </source>
</evidence>
<evidence type="ECO:0000256" key="5">
    <source>
        <dbReference type="SAM" id="Phobius"/>
    </source>
</evidence>
<keyword evidence="3 5" id="KW-1133">Transmembrane helix</keyword>
<organism evidence="7 8">
    <name type="scientific">Halteria grandinella</name>
    <dbReference type="NCBI Taxonomy" id="5974"/>
    <lineage>
        <taxon>Eukaryota</taxon>
        <taxon>Sar</taxon>
        <taxon>Alveolata</taxon>
        <taxon>Ciliophora</taxon>
        <taxon>Intramacronucleata</taxon>
        <taxon>Spirotrichea</taxon>
        <taxon>Stichotrichia</taxon>
        <taxon>Sporadotrichida</taxon>
        <taxon>Halteriidae</taxon>
        <taxon>Halteria</taxon>
    </lineage>
</organism>
<feature type="transmembrane region" description="Helical" evidence="5">
    <location>
        <begin position="395"/>
        <end position="414"/>
    </location>
</feature>
<evidence type="ECO:0000256" key="1">
    <source>
        <dbReference type="ARBA" id="ARBA00004141"/>
    </source>
</evidence>
<feature type="transmembrane region" description="Helical" evidence="5">
    <location>
        <begin position="65"/>
        <end position="83"/>
    </location>
</feature>
<comment type="subcellular location">
    <subcellularLocation>
        <location evidence="1">Membrane</location>
        <topology evidence="1">Multi-pass membrane protein</topology>
    </subcellularLocation>
</comment>
<evidence type="ECO:0000259" key="6">
    <source>
        <dbReference type="PROSITE" id="PS50850"/>
    </source>
</evidence>
<accession>A0A8J8T1H5</accession>
<reference evidence="7" key="1">
    <citation type="submission" date="2019-06" db="EMBL/GenBank/DDBJ databases">
        <authorList>
            <person name="Zheng W."/>
        </authorList>
    </citation>
    <scope>NUCLEOTIDE SEQUENCE</scope>
    <source>
        <strain evidence="7">QDHG01</strain>
    </source>
</reference>
<dbReference type="Proteomes" id="UP000785679">
    <property type="component" value="Unassembled WGS sequence"/>
</dbReference>
<dbReference type="PANTHER" id="PTHR23508">
    <property type="entry name" value="CARBOXYLIC ACID TRANSPORTER PROTEIN HOMOLOG"/>
    <property type="match status" value="1"/>
</dbReference>
<dbReference type="GO" id="GO:0046943">
    <property type="term" value="F:carboxylic acid transmembrane transporter activity"/>
    <property type="evidence" value="ECO:0007669"/>
    <property type="project" value="TreeGrafter"/>
</dbReference>
<dbReference type="AlphaFoldDB" id="A0A8J8T1H5"/>
<gene>
    <name evidence="7" type="ORF">FGO68_gene16149</name>
</gene>
<dbReference type="CDD" id="cd17316">
    <property type="entry name" value="MFS_SV2_like"/>
    <property type="match status" value="1"/>
</dbReference>
<evidence type="ECO:0000256" key="2">
    <source>
        <dbReference type="ARBA" id="ARBA00022692"/>
    </source>
</evidence>
<feature type="transmembrane region" description="Helical" evidence="5">
    <location>
        <begin position="151"/>
        <end position="172"/>
    </location>
</feature>
<sequence length="452" mass="50210">MEHPLPIDEKRTLLRDLLQPTVIVGALGYFVDIYDLTLFMAIREQSLRDLGLEDLIRNGEWYHDLMSWQMVGMIIGGIVFGVFGDKMGRLATLFGSILIYSIANVANSFVDTFWPYAIWRLIAGFGLSGELGGCISLVAETLSKERRGFGTTLVAAVGVFGAVVGALLAEVVTWRTNLRIGGGLGFILLIMRISVSESGMFHRAKDTTDNHNQEGEHVTRGNFFALFTDKERFIRYMYCLMIGLPTWLGIGIIASRGSSHFAPDFGIQGPVFSNRIIAVFYAGVTTGDIASGLCSQLIKSRKRTVFIFLSCCLVVQFVYLFLLKGVSNVTFYIVLHFSGFFYGYWGLFVTISAEQFGTNLRATVATTIPNFARGSLVPLAYFFTEMTTHHIMGPVPAASILTVLCFGLAFFALYHMDETYGKDLDYLEIQMTSPRKAQQVVAVSERTENLIQ</sequence>
<evidence type="ECO:0000256" key="3">
    <source>
        <dbReference type="ARBA" id="ARBA00022989"/>
    </source>
</evidence>
<feature type="transmembrane region" description="Helical" evidence="5">
    <location>
        <begin position="236"/>
        <end position="256"/>
    </location>
</feature>
<dbReference type="Gene3D" id="1.20.1250.20">
    <property type="entry name" value="MFS general substrate transporter like domains"/>
    <property type="match status" value="1"/>
</dbReference>
<dbReference type="InterPro" id="IPR020846">
    <property type="entry name" value="MFS_dom"/>
</dbReference>
<proteinExistence type="predicted"/>
<keyword evidence="8" id="KW-1185">Reference proteome</keyword>
<feature type="transmembrane region" description="Helical" evidence="5">
    <location>
        <begin position="363"/>
        <end position="383"/>
    </location>
</feature>
<dbReference type="InterPro" id="IPR011701">
    <property type="entry name" value="MFS"/>
</dbReference>
<dbReference type="InterPro" id="IPR036259">
    <property type="entry name" value="MFS_trans_sf"/>
</dbReference>
<feature type="transmembrane region" description="Helical" evidence="5">
    <location>
        <begin position="116"/>
        <end position="139"/>
    </location>
</feature>
<dbReference type="PROSITE" id="PS50850">
    <property type="entry name" value="MFS"/>
    <property type="match status" value="1"/>
</dbReference>
<feature type="transmembrane region" description="Helical" evidence="5">
    <location>
        <begin position="90"/>
        <end position="110"/>
    </location>
</feature>
<keyword evidence="4 5" id="KW-0472">Membrane</keyword>